<gene>
    <name evidence="2" type="ORF">Tdes44962_MAKER09676</name>
</gene>
<name>A0A9W7W2L2_9PEZI</name>
<comment type="caution">
    <text evidence="2">The sequence shown here is derived from an EMBL/GenBank/DDBJ whole genome shotgun (WGS) entry which is preliminary data.</text>
</comment>
<feature type="compositionally biased region" description="Basic and acidic residues" evidence="1">
    <location>
        <begin position="64"/>
        <end position="75"/>
    </location>
</feature>
<proteinExistence type="predicted"/>
<dbReference type="AlphaFoldDB" id="A0A9W7W2L2"/>
<evidence type="ECO:0000256" key="1">
    <source>
        <dbReference type="SAM" id="MobiDB-lite"/>
    </source>
</evidence>
<accession>A0A9W7W2L2</accession>
<feature type="compositionally biased region" description="Basic and acidic residues" evidence="1">
    <location>
        <begin position="43"/>
        <end position="54"/>
    </location>
</feature>
<dbReference type="InterPro" id="IPR036910">
    <property type="entry name" value="HMG_box_dom_sf"/>
</dbReference>
<keyword evidence="3" id="KW-1185">Reference proteome</keyword>
<organism evidence="2 3">
    <name type="scientific">Teratosphaeria destructans</name>
    <dbReference type="NCBI Taxonomy" id="418781"/>
    <lineage>
        <taxon>Eukaryota</taxon>
        <taxon>Fungi</taxon>
        <taxon>Dikarya</taxon>
        <taxon>Ascomycota</taxon>
        <taxon>Pezizomycotina</taxon>
        <taxon>Dothideomycetes</taxon>
        <taxon>Dothideomycetidae</taxon>
        <taxon>Mycosphaerellales</taxon>
        <taxon>Teratosphaeriaceae</taxon>
        <taxon>Teratosphaeria</taxon>
    </lineage>
</organism>
<dbReference type="EMBL" id="RIBY02001869">
    <property type="protein sequence ID" value="KAH9827515.1"/>
    <property type="molecule type" value="Genomic_DNA"/>
</dbReference>
<sequence length="110" mass="12619">MDAATVSVVMGDKWRAGSDEVREEYKRKAVLAKAYVILRSSHELQDRNRQHELDQPGYQYQSRKPSEQKKRMTKNELAKLSAKVQENNGDGVSVQQLAQWTWPVTESNQG</sequence>
<evidence type="ECO:0000313" key="2">
    <source>
        <dbReference type="EMBL" id="KAH9827515.1"/>
    </source>
</evidence>
<feature type="region of interest" description="Disordered" evidence="1">
    <location>
        <begin position="43"/>
        <end position="75"/>
    </location>
</feature>
<dbReference type="Gene3D" id="1.10.30.10">
    <property type="entry name" value="High mobility group box domain"/>
    <property type="match status" value="1"/>
</dbReference>
<protein>
    <submittedName>
        <fullName evidence="2">Mating type 1-2 protein</fullName>
    </submittedName>
</protein>
<reference evidence="2 3" key="1">
    <citation type="journal article" date="2018" name="IMA Fungus">
        <title>IMA Genome-F 10: Nine draft genome sequences of Claviceps purpurea s.lat., including C. arundinis, C. humidiphila, and C. cf. spartinae, pseudomolecules for the pitch canker pathogen Fusarium circinatum, draft genome of Davidsoniella eucalypti, Grosmannia galeiformis, Quambalaria eucalypti, and Teratosphaeria destructans.</title>
        <authorList>
            <person name="Wingfield B.D."/>
            <person name="Liu M."/>
            <person name="Nguyen H.D."/>
            <person name="Lane F.A."/>
            <person name="Morgan S.W."/>
            <person name="De Vos L."/>
            <person name="Wilken P.M."/>
            <person name="Duong T.A."/>
            <person name="Aylward J."/>
            <person name="Coetzee M.P."/>
            <person name="Dadej K."/>
            <person name="De Beer Z.W."/>
            <person name="Findlay W."/>
            <person name="Havenga M."/>
            <person name="Kolarik M."/>
            <person name="Menzies J.G."/>
            <person name="Naidoo K."/>
            <person name="Pochopski O."/>
            <person name="Shoukouhi P."/>
            <person name="Santana Q.C."/>
            <person name="Seifert K.A."/>
            <person name="Soal N."/>
            <person name="Steenkamp E.T."/>
            <person name="Tatham C.T."/>
            <person name="van der Nest M.A."/>
            <person name="Wingfield M.J."/>
        </authorList>
    </citation>
    <scope>NUCLEOTIDE SEQUENCE [LARGE SCALE GENOMIC DNA]</scope>
    <source>
        <strain evidence="2">CMW44962</strain>
    </source>
</reference>
<reference evidence="2 3" key="2">
    <citation type="journal article" date="2021" name="Curr. Genet.">
        <title>Genetic response to nitrogen starvation in the aggressive Eucalyptus foliar pathogen Teratosphaeria destructans.</title>
        <authorList>
            <person name="Havenga M."/>
            <person name="Wingfield B.D."/>
            <person name="Wingfield M.J."/>
            <person name="Dreyer L.L."/>
            <person name="Roets F."/>
            <person name="Aylward J."/>
        </authorList>
    </citation>
    <scope>NUCLEOTIDE SEQUENCE [LARGE SCALE GENOMIC DNA]</scope>
    <source>
        <strain evidence="2">CMW44962</strain>
    </source>
</reference>
<dbReference type="OrthoDB" id="6247875at2759"/>
<evidence type="ECO:0000313" key="3">
    <source>
        <dbReference type="Proteomes" id="UP001138500"/>
    </source>
</evidence>
<dbReference type="Proteomes" id="UP001138500">
    <property type="component" value="Unassembled WGS sequence"/>
</dbReference>